<evidence type="ECO:0000256" key="1">
    <source>
        <dbReference type="SAM" id="SignalP"/>
    </source>
</evidence>
<gene>
    <name evidence="2" type="ORF">GCM10008111_27430</name>
</gene>
<feature type="signal peptide" evidence="1">
    <location>
        <begin position="1"/>
        <end position="23"/>
    </location>
</feature>
<reference evidence="3" key="1">
    <citation type="journal article" date="2019" name="Int. J. Syst. Evol. Microbiol.">
        <title>The Global Catalogue of Microorganisms (GCM) 10K type strain sequencing project: providing services to taxonomists for standard genome sequencing and annotation.</title>
        <authorList>
            <consortium name="The Broad Institute Genomics Platform"/>
            <consortium name="The Broad Institute Genome Sequencing Center for Infectious Disease"/>
            <person name="Wu L."/>
            <person name="Ma J."/>
        </authorList>
    </citation>
    <scope>NUCLEOTIDE SEQUENCE [LARGE SCALE GENOMIC DNA]</scope>
    <source>
        <strain evidence="3">KCTC 23723</strain>
    </source>
</reference>
<organism evidence="2 3">
    <name type="scientific">Alishewanella tabrizica</name>
    <dbReference type="NCBI Taxonomy" id="671278"/>
    <lineage>
        <taxon>Bacteria</taxon>
        <taxon>Pseudomonadati</taxon>
        <taxon>Pseudomonadota</taxon>
        <taxon>Gammaproteobacteria</taxon>
        <taxon>Alteromonadales</taxon>
        <taxon>Alteromonadaceae</taxon>
        <taxon>Alishewanella</taxon>
    </lineage>
</organism>
<accession>A0ABQ2WRE5</accession>
<comment type="caution">
    <text evidence="2">The sequence shown here is derived from an EMBL/GenBank/DDBJ whole genome shotgun (WGS) entry which is preliminary data.</text>
</comment>
<dbReference type="EMBL" id="BMYR01000012">
    <property type="protein sequence ID" value="GGW69846.1"/>
    <property type="molecule type" value="Genomic_DNA"/>
</dbReference>
<sequence length="390" mass="44161">MKNNLTFSLLVTPLLFCLPMVQADPLSVHGFIAQGLTQAKNSNAVNNDGDVSTELTEVGVNAKWTLYPKIKLAGQVVYLNGGNRYANGARLDYLFVDISLTDEFDHQLNAYLGRYKNQHWLYSSTRDVPFTRPSIILPQSIYYDAFRDIAVASDGVAIKGYLQHELGDIEYNWSIGSTNITDEQSKTLLSSAIQGSAKQKFVHQASLFWQPSSSRATYGMSLLDSDFSYKPGAIDFFSNGDVTVQRMMLNWRYQAEKWELAAEIMQERMTIAGFFQPEFLRAQRGMGGYLLGRYRFDSKLSAVVALDYLTQNKDDKRGSQLPATGIPAFFGYQQSAMVGTTYTIADNWQLQAEHHWVDGTGRLSPSLVPDLNINKQRYWQLWALQLTYWF</sequence>
<proteinExistence type="predicted"/>
<feature type="chain" id="PRO_5045906755" evidence="1">
    <location>
        <begin position="24"/>
        <end position="390"/>
    </location>
</feature>
<keyword evidence="3" id="KW-1185">Reference proteome</keyword>
<dbReference type="RefSeq" id="WP_189483803.1">
    <property type="nucleotide sequence ID" value="NZ_BMYR01000012.1"/>
</dbReference>
<evidence type="ECO:0000313" key="2">
    <source>
        <dbReference type="EMBL" id="GGW69846.1"/>
    </source>
</evidence>
<protein>
    <submittedName>
        <fullName evidence="2">Uncharacterized protein</fullName>
    </submittedName>
</protein>
<name>A0ABQ2WRE5_9ALTE</name>
<dbReference type="Proteomes" id="UP000634667">
    <property type="component" value="Unassembled WGS sequence"/>
</dbReference>
<keyword evidence="1" id="KW-0732">Signal</keyword>
<dbReference type="SUPFAM" id="SSF56935">
    <property type="entry name" value="Porins"/>
    <property type="match status" value="1"/>
</dbReference>
<evidence type="ECO:0000313" key="3">
    <source>
        <dbReference type="Proteomes" id="UP000634667"/>
    </source>
</evidence>